<dbReference type="GO" id="GO:0008233">
    <property type="term" value="F:peptidase activity"/>
    <property type="evidence" value="ECO:0007669"/>
    <property type="project" value="UniProtKB-KW"/>
</dbReference>
<protein>
    <submittedName>
        <fullName evidence="2">ClpXP protease specificity-enhancing factor</fullName>
    </submittedName>
</protein>
<gene>
    <name evidence="2" type="ORF">BHC57_11385</name>
</gene>
<name>A0A855FSR7_9NEIS</name>
<evidence type="ECO:0000313" key="3">
    <source>
        <dbReference type="Proteomes" id="UP000230463"/>
    </source>
</evidence>
<feature type="region of interest" description="Disordered" evidence="1">
    <location>
        <begin position="125"/>
        <end position="147"/>
    </location>
</feature>
<evidence type="ECO:0000256" key="1">
    <source>
        <dbReference type="SAM" id="MobiDB-lite"/>
    </source>
</evidence>
<dbReference type="PANTHER" id="PTHR37486:SF1">
    <property type="entry name" value="STRINGENT STARVATION PROTEIN B"/>
    <property type="match status" value="1"/>
</dbReference>
<dbReference type="EMBL" id="MEIU01000071">
    <property type="protein sequence ID" value="PIT58710.1"/>
    <property type="molecule type" value="Genomic_DNA"/>
</dbReference>
<dbReference type="Pfam" id="PF04386">
    <property type="entry name" value="SspB"/>
    <property type="match status" value="1"/>
</dbReference>
<dbReference type="PIRSF" id="PIRSF005276">
    <property type="entry name" value="SspB"/>
    <property type="match status" value="1"/>
</dbReference>
<sequence>MSKLSTKPYILRALYEWALDSGYTPHIVAWVNDKTCVPRQYVRDNEIVLNIGAVAAHNLNIDNEWVSFAARFNGVSHDIWIPVGHVISLFARETGEGMGFEVEPLSDDDNAAIAGVDEIVEPEIATESKAAKDGAQSGGKKGLKIVK</sequence>
<dbReference type="AlphaFoldDB" id="A0A855FSR7"/>
<keyword evidence="2" id="KW-0645">Protease</keyword>
<comment type="caution">
    <text evidence="2">The sequence shown here is derived from an EMBL/GenBank/DDBJ whole genome shotgun (WGS) entry which is preliminary data.</text>
</comment>
<dbReference type="PANTHER" id="PTHR37486">
    <property type="entry name" value="STRINGENT STARVATION PROTEIN B"/>
    <property type="match status" value="1"/>
</dbReference>
<accession>A0A855FSR7</accession>
<dbReference type="InterPro" id="IPR036760">
    <property type="entry name" value="SspB-like_sf"/>
</dbReference>
<dbReference type="Proteomes" id="UP000230463">
    <property type="component" value="Unassembled WGS sequence"/>
</dbReference>
<dbReference type="GO" id="GO:0006508">
    <property type="term" value="P:proteolysis"/>
    <property type="evidence" value="ECO:0007669"/>
    <property type="project" value="UniProtKB-KW"/>
</dbReference>
<reference evidence="2 3" key="1">
    <citation type="journal article" date="2017" name="MBio">
        <title>Type VI secretion-mediated competition in the bee gut microbiome.</title>
        <authorList>
            <person name="Steele M.I."/>
            <person name="Kwong W.K."/>
            <person name="Powell J.E."/>
            <person name="Whiteley M."/>
            <person name="Moran N.A."/>
        </authorList>
    </citation>
    <scope>NUCLEOTIDE SEQUENCE [LARGE SCALE GENOMIC DNA]</scope>
    <source>
        <strain evidence="2 3">HK3</strain>
    </source>
</reference>
<dbReference type="Gene3D" id="2.30.30.220">
    <property type="entry name" value="SspB-like"/>
    <property type="match status" value="1"/>
</dbReference>
<dbReference type="NCBIfam" id="NF008769">
    <property type="entry name" value="PRK11798.2-5"/>
    <property type="match status" value="1"/>
</dbReference>
<keyword evidence="2" id="KW-0378">Hydrolase</keyword>
<evidence type="ECO:0000313" key="2">
    <source>
        <dbReference type="EMBL" id="PIT58710.1"/>
    </source>
</evidence>
<dbReference type="InterPro" id="IPR007481">
    <property type="entry name" value="SspB"/>
</dbReference>
<dbReference type="RefSeq" id="WP_100124359.1">
    <property type="nucleotide sequence ID" value="NZ_MEIU01000071.1"/>
</dbReference>
<proteinExistence type="predicted"/>
<organism evidence="2 3">
    <name type="scientific">Snodgrassella alvi</name>
    <dbReference type="NCBI Taxonomy" id="1196083"/>
    <lineage>
        <taxon>Bacteria</taxon>
        <taxon>Pseudomonadati</taxon>
        <taxon>Pseudomonadota</taxon>
        <taxon>Betaproteobacteria</taxon>
        <taxon>Neisseriales</taxon>
        <taxon>Neisseriaceae</taxon>
        <taxon>Snodgrassella</taxon>
    </lineage>
</organism>
<dbReference type="SUPFAM" id="SSF101738">
    <property type="entry name" value="SspB-like"/>
    <property type="match status" value="1"/>
</dbReference>